<gene>
    <name evidence="1" type="ORF">BWD14_18395</name>
</gene>
<dbReference type="RefSeq" id="WP_046943757.1">
    <property type="nucleotide sequence ID" value="NZ_CP028370.1"/>
</dbReference>
<evidence type="ECO:0008006" key="3">
    <source>
        <dbReference type="Google" id="ProtNLM"/>
    </source>
</evidence>
<name>A0AB73M587_9LEPT</name>
<evidence type="ECO:0000313" key="1">
    <source>
        <dbReference type="EMBL" id="ONF91133.1"/>
    </source>
</evidence>
<accession>A0AB73M587</accession>
<dbReference type="EMBL" id="MTSU01000026">
    <property type="protein sequence ID" value="ONF91133.1"/>
    <property type="molecule type" value="Genomic_DNA"/>
</dbReference>
<comment type="caution">
    <text evidence="1">The sequence shown here is derived from an EMBL/GenBank/DDBJ whole genome shotgun (WGS) entry which is preliminary data.</text>
</comment>
<sequence length="416" mass="48237">MNLVNKISLIGILLVCLQAANCLFTVKSDYKVEKFESSIKPRAAITSPGHREEFIEQRYADTTLWNSLSQHINLVSDPYADEEKKRPPIQVHVYDSEGVKDNFGLIVGALNFCILIPCWESKDVKLTLKYYVNYQLKKEEVYTEHKKLWTWVPLFIYNLITLQSEEGKFNNSNAKRILKNIGPNVANTLTKLESEWNQELAVKSETETSNWKKVNKNSLKDIMEFLKNVPDGEVKKTAASTAWEKVNKNSLKDIMEFLGNVPDGETKDKAKDFLTDTLDKKVQLYLTKNFPFVKPYLMNDLVDFDGSNFGHKFYQVFRGLILGINPESGFKVETHLSQKDGKIIWRIDSKSETHYFLYFNPYKKNMTLEKIISKKNGYEENLNSQETYILGKNIFDMFAEFPTYNHTDVEFLDKIN</sequence>
<proteinExistence type="predicted"/>
<reference evidence="1 2" key="1">
    <citation type="submission" date="2017-01" db="EMBL/GenBank/DDBJ databases">
        <title>Comparative genomic analysis of Brazilian Leptospira santarosai.</title>
        <authorList>
            <person name="Moreno L.Z."/>
            <person name="Miraglia F."/>
            <person name="Kremer F.S."/>
            <person name="Eslabao M.R."/>
            <person name="Lilenbaum W."/>
            <person name="Dellagostin O.A."/>
            <person name="Moreno A.M."/>
        </authorList>
    </citation>
    <scope>NUCLEOTIDE SEQUENCE [LARGE SCALE GENOMIC DNA]</scope>
    <source>
        <strain evidence="1 2">M52/8-19</strain>
    </source>
</reference>
<protein>
    <recommendedName>
        <fullName evidence="3">Lipoprotein</fullName>
    </recommendedName>
</protein>
<organism evidence="1 2">
    <name type="scientific">Leptospira santarosai</name>
    <dbReference type="NCBI Taxonomy" id="28183"/>
    <lineage>
        <taxon>Bacteria</taxon>
        <taxon>Pseudomonadati</taxon>
        <taxon>Spirochaetota</taxon>
        <taxon>Spirochaetia</taxon>
        <taxon>Leptospirales</taxon>
        <taxon>Leptospiraceae</taxon>
        <taxon>Leptospira</taxon>
    </lineage>
</organism>
<dbReference type="AlphaFoldDB" id="A0AB73M587"/>
<evidence type="ECO:0000313" key="2">
    <source>
        <dbReference type="Proteomes" id="UP000189337"/>
    </source>
</evidence>
<dbReference type="Proteomes" id="UP000189337">
    <property type="component" value="Unassembled WGS sequence"/>
</dbReference>